<dbReference type="RefSeq" id="WP_371947446.1">
    <property type="nucleotide sequence ID" value="NZ_JAXCEI010000002.1"/>
</dbReference>
<dbReference type="GO" id="GO:0032259">
    <property type="term" value="P:methylation"/>
    <property type="evidence" value="ECO:0007669"/>
    <property type="project" value="UniProtKB-KW"/>
</dbReference>
<dbReference type="Gene3D" id="3.40.50.150">
    <property type="entry name" value="Vaccinia Virus protein VP39"/>
    <property type="match status" value="1"/>
</dbReference>
<sequence length="234" mass="25841">MKRSAHEVWNTADRARLEHFASLVAADEAGLPPHRRADREFVIGETRLIRELAAQAGTVIEFGSGIGRSLLPGAREFPTTRFLGLDSAPEPVRLMALLAEEEGLANLRGLLADVRRVPLRDSSVDRVLIPYQTFGIFLGRVRDRSLVEARRILRPGGALYIGGFANLDLAADCYPAWGLTPSRIDPETRLVHLDGFDSLWATEDQVLVHAERAGFALVHRQDCELGFSLVLGPR</sequence>
<accession>A0ABV4Q4V0</accession>
<evidence type="ECO:0000313" key="3">
    <source>
        <dbReference type="Proteomes" id="UP001569963"/>
    </source>
</evidence>
<evidence type="ECO:0000313" key="2">
    <source>
        <dbReference type="EMBL" id="MFA1538101.1"/>
    </source>
</evidence>
<reference evidence="2 3" key="1">
    <citation type="submission" date="2023-11" db="EMBL/GenBank/DDBJ databases">
        <title>Actinomadura monticuli sp. nov., isolated from volcanic ash.</title>
        <authorList>
            <person name="Lee S.D."/>
            <person name="Yang H."/>
            <person name="Kim I.S."/>
        </authorList>
    </citation>
    <scope>NUCLEOTIDE SEQUENCE [LARGE SCALE GENOMIC DNA]</scope>
    <source>
        <strain evidence="2 3">DLS-62</strain>
    </source>
</reference>
<keyword evidence="2" id="KW-0489">Methyltransferase</keyword>
<dbReference type="SUPFAM" id="SSF53335">
    <property type="entry name" value="S-adenosyl-L-methionine-dependent methyltransferases"/>
    <property type="match status" value="1"/>
</dbReference>
<keyword evidence="2" id="KW-0808">Transferase</keyword>
<organism evidence="2 3">
    <name type="scientific">Actinomadura monticuli</name>
    <dbReference type="NCBI Taxonomy" id="3097367"/>
    <lineage>
        <taxon>Bacteria</taxon>
        <taxon>Bacillati</taxon>
        <taxon>Actinomycetota</taxon>
        <taxon>Actinomycetes</taxon>
        <taxon>Streptosporangiales</taxon>
        <taxon>Thermomonosporaceae</taxon>
        <taxon>Actinomadura</taxon>
    </lineage>
</organism>
<dbReference type="GO" id="GO:0008168">
    <property type="term" value="F:methyltransferase activity"/>
    <property type="evidence" value="ECO:0007669"/>
    <property type="project" value="UniProtKB-KW"/>
</dbReference>
<dbReference type="Pfam" id="PF13649">
    <property type="entry name" value="Methyltransf_25"/>
    <property type="match status" value="1"/>
</dbReference>
<name>A0ABV4Q4V0_9ACTN</name>
<dbReference type="InterPro" id="IPR041698">
    <property type="entry name" value="Methyltransf_25"/>
</dbReference>
<gene>
    <name evidence="2" type="ORF">SM611_04095</name>
</gene>
<evidence type="ECO:0000259" key="1">
    <source>
        <dbReference type="Pfam" id="PF13649"/>
    </source>
</evidence>
<protein>
    <submittedName>
        <fullName evidence="2">Class I SAM-dependent methyltransferase</fullName>
        <ecNumber evidence="2">2.1.-.-</ecNumber>
    </submittedName>
</protein>
<dbReference type="CDD" id="cd02440">
    <property type="entry name" value="AdoMet_MTases"/>
    <property type="match status" value="1"/>
</dbReference>
<dbReference type="InterPro" id="IPR029063">
    <property type="entry name" value="SAM-dependent_MTases_sf"/>
</dbReference>
<comment type="caution">
    <text evidence="2">The sequence shown here is derived from an EMBL/GenBank/DDBJ whole genome shotgun (WGS) entry which is preliminary data.</text>
</comment>
<keyword evidence="3" id="KW-1185">Reference proteome</keyword>
<proteinExistence type="predicted"/>
<feature type="domain" description="Methyltransferase" evidence="1">
    <location>
        <begin position="59"/>
        <end position="157"/>
    </location>
</feature>
<dbReference type="Proteomes" id="UP001569963">
    <property type="component" value="Unassembled WGS sequence"/>
</dbReference>
<dbReference type="EMBL" id="JAXCEI010000002">
    <property type="protein sequence ID" value="MFA1538101.1"/>
    <property type="molecule type" value="Genomic_DNA"/>
</dbReference>
<dbReference type="EC" id="2.1.-.-" evidence="2"/>